<reference evidence="2 3" key="1">
    <citation type="submission" date="2021-01" db="EMBL/GenBank/DDBJ databases">
        <title>Genome sequencing of Joostella atrarenae M1-2 (= KCTC 23194).</title>
        <authorList>
            <person name="Zakaria M.R."/>
            <person name="Lam M.Q."/>
            <person name="Chong C.S."/>
        </authorList>
    </citation>
    <scope>NUCLEOTIDE SEQUENCE [LARGE SCALE GENOMIC DNA]</scope>
    <source>
        <strain evidence="2 3">M1-2</strain>
    </source>
</reference>
<feature type="transmembrane region" description="Helical" evidence="1">
    <location>
        <begin position="235"/>
        <end position="257"/>
    </location>
</feature>
<feature type="transmembrane region" description="Helical" evidence="1">
    <location>
        <begin position="208"/>
        <end position="228"/>
    </location>
</feature>
<dbReference type="Proteomes" id="UP000829517">
    <property type="component" value="Unassembled WGS sequence"/>
</dbReference>
<evidence type="ECO:0008006" key="4">
    <source>
        <dbReference type="Google" id="ProtNLM"/>
    </source>
</evidence>
<feature type="transmembrane region" description="Helical" evidence="1">
    <location>
        <begin position="39"/>
        <end position="62"/>
    </location>
</feature>
<name>A0ABS9IZN2_9FLAO</name>
<keyword evidence="1" id="KW-1133">Transmembrane helix</keyword>
<feature type="transmembrane region" description="Helical" evidence="1">
    <location>
        <begin position="74"/>
        <end position="106"/>
    </location>
</feature>
<evidence type="ECO:0000313" key="3">
    <source>
        <dbReference type="Proteomes" id="UP000829517"/>
    </source>
</evidence>
<keyword evidence="1" id="KW-0812">Transmembrane</keyword>
<dbReference type="EMBL" id="JAETXX010000001">
    <property type="protein sequence ID" value="MCF8713636.1"/>
    <property type="molecule type" value="Genomic_DNA"/>
</dbReference>
<feature type="transmembrane region" description="Helical" evidence="1">
    <location>
        <begin position="126"/>
        <end position="153"/>
    </location>
</feature>
<sequence length="307" mass="36050">MISSIFERTNPINFIILGVFISFFLIGGYFFYLDAPFNQGVIFNLIESIIVVIISLFLVDFINRKNSLTKSNSYTILLFVLLFCLFPKIFNQLNLLLANLFILLSFRRLVSIRSNRDIEIKIFDASLWVFVATYFYSWSLLFIIMVYAGIFLYKKNDYRNLLIPLTALFTVLIITFTYYYLTEDLDKFFSLLQFSPKFVIEKFENIKYTVPFVFVCVMGGWCSLFFFVKKQSKSFVTRVPGILVMLMLIIGIIIAILSETANTSELIFWIFPLSVIIARYVENLKRVWIKELILWSFILLPFIVLFL</sequence>
<evidence type="ECO:0000313" key="2">
    <source>
        <dbReference type="EMBL" id="MCF8713636.1"/>
    </source>
</evidence>
<accession>A0ABS9IZN2</accession>
<keyword evidence="1" id="KW-0472">Membrane</keyword>
<proteinExistence type="predicted"/>
<evidence type="ECO:0000256" key="1">
    <source>
        <dbReference type="SAM" id="Phobius"/>
    </source>
</evidence>
<feature type="transmembrane region" description="Helical" evidence="1">
    <location>
        <begin position="263"/>
        <end position="281"/>
    </location>
</feature>
<feature type="transmembrane region" description="Helical" evidence="1">
    <location>
        <begin position="160"/>
        <end position="181"/>
    </location>
</feature>
<gene>
    <name evidence="2" type="ORF">JM658_02255</name>
</gene>
<dbReference type="InterPro" id="IPR045625">
    <property type="entry name" value="DUF6427"/>
</dbReference>
<feature type="transmembrane region" description="Helical" evidence="1">
    <location>
        <begin position="288"/>
        <end position="306"/>
    </location>
</feature>
<keyword evidence="3" id="KW-1185">Reference proteome</keyword>
<protein>
    <recommendedName>
        <fullName evidence="4">Beta-carotene 15,15'-monooxygenase</fullName>
    </recommendedName>
</protein>
<comment type="caution">
    <text evidence="2">The sequence shown here is derived from an EMBL/GenBank/DDBJ whole genome shotgun (WGS) entry which is preliminary data.</text>
</comment>
<organism evidence="2 3">
    <name type="scientific">Joostella atrarenae</name>
    <dbReference type="NCBI Taxonomy" id="679257"/>
    <lineage>
        <taxon>Bacteria</taxon>
        <taxon>Pseudomonadati</taxon>
        <taxon>Bacteroidota</taxon>
        <taxon>Flavobacteriia</taxon>
        <taxon>Flavobacteriales</taxon>
        <taxon>Flavobacteriaceae</taxon>
        <taxon>Joostella</taxon>
    </lineage>
</organism>
<dbReference type="RefSeq" id="WP_236957601.1">
    <property type="nucleotide sequence ID" value="NZ_JAETXX010000001.1"/>
</dbReference>
<feature type="transmembrane region" description="Helical" evidence="1">
    <location>
        <begin position="12"/>
        <end position="33"/>
    </location>
</feature>
<dbReference type="Pfam" id="PF19992">
    <property type="entry name" value="DUF6427"/>
    <property type="match status" value="1"/>
</dbReference>